<evidence type="ECO:0000313" key="5">
    <source>
        <dbReference type="Proteomes" id="UP000585272"/>
    </source>
</evidence>
<keyword evidence="5" id="KW-1185">Reference proteome</keyword>
<keyword evidence="2" id="KW-1133">Transmembrane helix</keyword>
<feature type="transmembrane region" description="Helical" evidence="2">
    <location>
        <begin position="105"/>
        <end position="130"/>
    </location>
</feature>
<feature type="compositionally biased region" description="Basic residues" evidence="1">
    <location>
        <begin position="305"/>
        <end position="318"/>
    </location>
</feature>
<dbReference type="EMBL" id="JACHNU010000001">
    <property type="protein sequence ID" value="MBB4661454.1"/>
    <property type="molecule type" value="Genomic_DNA"/>
</dbReference>
<feature type="compositionally biased region" description="Basic residues" evidence="1">
    <location>
        <begin position="328"/>
        <end position="341"/>
    </location>
</feature>
<comment type="caution">
    <text evidence="4">The sequence shown here is derived from an EMBL/GenBank/DDBJ whole genome shotgun (WGS) entry which is preliminary data.</text>
</comment>
<feature type="transmembrane region" description="Helical" evidence="2">
    <location>
        <begin position="12"/>
        <end position="37"/>
    </location>
</feature>
<dbReference type="AlphaFoldDB" id="A0A840IBH3"/>
<feature type="region of interest" description="Disordered" evidence="1">
    <location>
        <begin position="305"/>
        <end position="359"/>
    </location>
</feature>
<name>A0A840IBH3_9ACTN</name>
<feature type="transmembrane region" description="Helical" evidence="2">
    <location>
        <begin position="78"/>
        <end position="99"/>
    </location>
</feature>
<evidence type="ECO:0000313" key="4">
    <source>
        <dbReference type="EMBL" id="MBB4661454.1"/>
    </source>
</evidence>
<gene>
    <name evidence="4" type="ORF">BDZ31_001027</name>
</gene>
<dbReference type="Pfam" id="PF04024">
    <property type="entry name" value="PspC"/>
    <property type="match status" value="1"/>
</dbReference>
<dbReference type="Proteomes" id="UP000585272">
    <property type="component" value="Unassembled WGS sequence"/>
</dbReference>
<feature type="domain" description="Phage shock protein PspC N-terminal" evidence="3">
    <location>
        <begin position="1"/>
        <end position="39"/>
    </location>
</feature>
<organism evidence="4 5">
    <name type="scientific">Conexibacter arvalis</name>
    <dbReference type="NCBI Taxonomy" id="912552"/>
    <lineage>
        <taxon>Bacteria</taxon>
        <taxon>Bacillati</taxon>
        <taxon>Actinomycetota</taxon>
        <taxon>Thermoleophilia</taxon>
        <taxon>Solirubrobacterales</taxon>
        <taxon>Conexibacteraceae</taxon>
        <taxon>Conexibacter</taxon>
    </lineage>
</organism>
<keyword evidence="2" id="KW-0472">Membrane</keyword>
<feature type="transmembrane region" description="Helical" evidence="2">
    <location>
        <begin position="49"/>
        <end position="71"/>
    </location>
</feature>
<evidence type="ECO:0000256" key="2">
    <source>
        <dbReference type="SAM" id="Phobius"/>
    </source>
</evidence>
<evidence type="ECO:0000256" key="1">
    <source>
        <dbReference type="SAM" id="MobiDB-lite"/>
    </source>
</evidence>
<protein>
    <recommendedName>
        <fullName evidence="3">Phage shock protein PspC N-terminal domain-containing protein</fullName>
    </recommendedName>
</protein>
<evidence type="ECO:0000259" key="3">
    <source>
        <dbReference type="Pfam" id="PF04024"/>
    </source>
</evidence>
<keyword evidence="2" id="KW-0812">Transmembrane</keyword>
<accession>A0A840IBH3</accession>
<dbReference type="InterPro" id="IPR007168">
    <property type="entry name" value="Phageshock_PspC_N"/>
</dbReference>
<sequence length="359" mass="38286">MANRWATPVAQLRALFAVAALFAGLGLLVYAACWLVLPSDAEDDRPSLLRGVVSVAVLVAVLAGLATLAALSAAATLFGFGWAVAVALGAFLAGALVLLPATRPAWALLPLVAAALPAVVVAASGVRVAAQAGLQVAAPRTPAEIPGAGYRAGLGELLVDLRGLRAPRDATVSLPIETGFGRTVVALPDDRCFDVELRYGSTLGGWPAVRSLAQRISASGESQVVAYGEPLRQDGGAWSRRSDDPHAPTLQIDFRSFGGDLFVRDYPTAVGPLYQPEWPYGSVYYGPAGEAQLERHLRGACAPGARRRERLERRRRAAQRAQAERLRVRPRWTRPRARPPRQTRPAAPAPRPTPREETR</sequence>
<proteinExistence type="predicted"/>
<reference evidence="4 5" key="1">
    <citation type="submission" date="2020-08" db="EMBL/GenBank/DDBJ databases">
        <title>Genomic Encyclopedia of Archaeal and Bacterial Type Strains, Phase II (KMG-II): from individual species to whole genera.</title>
        <authorList>
            <person name="Goeker M."/>
        </authorList>
    </citation>
    <scope>NUCLEOTIDE SEQUENCE [LARGE SCALE GENOMIC DNA]</scope>
    <source>
        <strain evidence="4 5">DSM 23288</strain>
    </source>
</reference>